<organism evidence="2 3">
    <name type="scientific">Cephalotus follicularis</name>
    <name type="common">Albany pitcher plant</name>
    <dbReference type="NCBI Taxonomy" id="3775"/>
    <lineage>
        <taxon>Eukaryota</taxon>
        <taxon>Viridiplantae</taxon>
        <taxon>Streptophyta</taxon>
        <taxon>Embryophyta</taxon>
        <taxon>Tracheophyta</taxon>
        <taxon>Spermatophyta</taxon>
        <taxon>Magnoliopsida</taxon>
        <taxon>eudicotyledons</taxon>
        <taxon>Gunneridae</taxon>
        <taxon>Pentapetalae</taxon>
        <taxon>rosids</taxon>
        <taxon>fabids</taxon>
        <taxon>Oxalidales</taxon>
        <taxon>Cephalotaceae</taxon>
        <taxon>Cephalotus</taxon>
    </lineage>
</organism>
<evidence type="ECO:0000313" key="2">
    <source>
        <dbReference type="EMBL" id="GAV81250.1"/>
    </source>
</evidence>
<feature type="compositionally biased region" description="Basic and acidic residues" evidence="1">
    <location>
        <begin position="96"/>
        <end position="110"/>
    </location>
</feature>
<feature type="region of interest" description="Disordered" evidence="1">
    <location>
        <begin position="86"/>
        <end position="110"/>
    </location>
</feature>
<name>A0A1Q3CLX0_CEPFO</name>
<proteinExistence type="predicted"/>
<keyword evidence="3" id="KW-1185">Reference proteome</keyword>
<dbReference type="Proteomes" id="UP000187406">
    <property type="component" value="Unassembled WGS sequence"/>
</dbReference>
<dbReference type="InParanoid" id="A0A1Q3CLX0"/>
<evidence type="ECO:0000256" key="1">
    <source>
        <dbReference type="SAM" id="MobiDB-lite"/>
    </source>
</evidence>
<protein>
    <submittedName>
        <fullName evidence="2">Uncharacterized protein</fullName>
    </submittedName>
</protein>
<dbReference type="AlphaFoldDB" id="A0A1Q3CLX0"/>
<comment type="caution">
    <text evidence="2">The sequence shown here is derived from an EMBL/GenBank/DDBJ whole genome shotgun (WGS) entry which is preliminary data.</text>
</comment>
<accession>A0A1Q3CLX0</accession>
<evidence type="ECO:0000313" key="3">
    <source>
        <dbReference type="Proteomes" id="UP000187406"/>
    </source>
</evidence>
<gene>
    <name evidence="2" type="ORF">CFOL_v3_24708</name>
</gene>
<sequence length="110" mass="12927">MLYLFFLLLKTGFYIKRKKKENPFLFFLSFVFILLSRRHPLSLSLSPLFSPSLSLSSPSPQLLVETQLTANKCGLEHHRLYSQKPKNLLPKRRRATTHDSKQVPNRERQD</sequence>
<dbReference type="EMBL" id="BDDD01002362">
    <property type="protein sequence ID" value="GAV81250.1"/>
    <property type="molecule type" value="Genomic_DNA"/>
</dbReference>
<reference evidence="3" key="1">
    <citation type="submission" date="2016-04" db="EMBL/GenBank/DDBJ databases">
        <title>Cephalotus genome sequencing.</title>
        <authorList>
            <person name="Fukushima K."/>
            <person name="Hasebe M."/>
            <person name="Fang X."/>
        </authorList>
    </citation>
    <scope>NUCLEOTIDE SEQUENCE [LARGE SCALE GENOMIC DNA]</scope>
    <source>
        <strain evidence="3">cv. St1</strain>
    </source>
</reference>